<evidence type="ECO:0000313" key="3">
    <source>
        <dbReference type="RefSeq" id="XP_016474248.1"/>
    </source>
</evidence>
<dbReference type="InterPro" id="IPR017451">
    <property type="entry name" value="F-box-assoc_interact_dom"/>
</dbReference>
<organism evidence="2 3">
    <name type="scientific">Nicotiana tabacum</name>
    <name type="common">Common tobacco</name>
    <dbReference type="NCBI Taxonomy" id="4097"/>
    <lineage>
        <taxon>Eukaryota</taxon>
        <taxon>Viridiplantae</taxon>
        <taxon>Streptophyta</taxon>
        <taxon>Embryophyta</taxon>
        <taxon>Tracheophyta</taxon>
        <taxon>Spermatophyta</taxon>
        <taxon>Magnoliopsida</taxon>
        <taxon>eudicotyledons</taxon>
        <taxon>Gunneridae</taxon>
        <taxon>Pentapetalae</taxon>
        <taxon>asterids</taxon>
        <taxon>lamiids</taxon>
        <taxon>Solanales</taxon>
        <taxon>Solanaceae</taxon>
        <taxon>Nicotianoideae</taxon>
        <taxon>Nicotianeae</taxon>
        <taxon>Nicotiana</taxon>
    </lineage>
</organism>
<dbReference type="Pfam" id="PF00646">
    <property type="entry name" value="F-box"/>
    <property type="match status" value="1"/>
</dbReference>
<dbReference type="SUPFAM" id="SSF81383">
    <property type="entry name" value="F-box domain"/>
    <property type="match status" value="1"/>
</dbReference>
<gene>
    <name evidence="3" type="primary">LOC107796047</name>
</gene>
<dbReference type="PaxDb" id="4097-A0A1S4ACI3"/>
<dbReference type="OrthoDB" id="1867629at2759"/>
<dbReference type="InterPro" id="IPR036047">
    <property type="entry name" value="F-box-like_dom_sf"/>
</dbReference>
<dbReference type="SUPFAM" id="SSF117281">
    <property type="entry name" value="Kelch motif"/>
    <property type="match status" value="1"/>
</dbReference>
<accession>A0A1S4ACI3</accession>
<dbReference type="InterPro" id="IPR001810">
    <property type="entry name" value="F-box_dom"/>
</dbReference>
<evidence type="ECO:0000313" key="2">
    <source>
        <dbReference type="Proteomes" id="UP000790787"/>
    </source>
</evidence>
<dbReference type="NCBIfam" id="TIGR01640">
    <property type="entry name" value="F_box_assoc_1"/>
    <property type="match status" value="1"/>
</dbReference>
<dbReference type="KEGG" id="nta:107796047"/>
<dbReference type="RefSeq" id="XP_016474248.1">
    <property type="nucleotide sequence ID" value="XM_016618762.1"/>
</dbReference>
<proteinExistence type="predicted"/>
<keyword evidence="2" id="KW-1185">Reference proteome</keyword>
<dbReference type="SMART" id="SM00256">
    <property type="entry name" value="FBOX"/>
    <property type="match status" value="1"/>
</dbReference>
<dbReference type="Proteomes" id="UP000790787">
    <property type="component" value="Chromosome 19"/>
</dbReference>
<sequence length="396" mass="45905">MAEGITYKFPKDVVIYIILKLPIKSVLQFKCVSKSWYTLMQSSIFINLHLNRTTTADDEIILFKRSFKEEANQFRSIMSFLSSCDDNDDFYHVSPDLDVPYLTTTTSCVFHRFMGPCRGLIVLCRGLIVLMDKVTTVLFNPSTRNYRLLKPSPFGSPLGFHRSINGLAFGFDKIANKYKIVRLAEVRGEPPFYCFTTREWRVEVYELSTDSWREVDDVDQQLPYVHWNPCAELFYKGTSHWFGNTNTVVILCFDMSTETFRNIKMPDTCHSKDRKCYGLVVMKDSLTLICYPYPGCEIYPAIDFMEIWVMKEYGVNESWSKKYTITPLAIESPLAIWKEHILFLQSISGHLISYDLNSDEVKELGLHGWPESLRVTIYKESLTLILKGSEHCIEVQ</sequence>
<dbReference type="InterPro" id="IPR015915">
    <property type="entry name" value="Kelch-typ_b-propeller"/>
</dbReference>
<name>A0A1S4ACI3_TOBAC</name>
<dbReference type="InterPro" id="IPR050796">
    <property type="entry name" value="SCF_F-box_component"/>
</dbReference>
<feature type="domain" description="F-box" evidence="1">
    <location>
        <begin position="9"/>
        <end position="48"/>
    </location>
</feature>
<dbReference type="AlphaFoldDB" id="A0A1S4ACI3"/>
<dbReference type="PANTHER" id="PTHR31672:SF13">
    <property type="entry name" value="F-BOX PROTEIN CPR30-LIKE"/>
    <property type="match status" value="1"/>
</dbReference>
<dbReference type="PANTHER" id="PTHR31672">
    <property type="entry name" value="BNACNNG10540D PROTEIN"/>
    <property type="match status" value="1"/>
</dbReference>
<reference evidence="2" key="1">
    <citation type="journal article" date="2014" name="Nat. Commun.">
        <title>The tobacco genome sequence and its comparison with those of tomato and potato.</title>
        <authorList>
            <person name="Sierro N."/>
            <person name="Battey J.N."/>
            <person name="Ouadi S."/>
            <person name="Bakaher N."/>
            <person name="Bovet L."/>
            <person name="Willig A."/>
            <person name="Goepfert S."/>
            <person name="Peitsch M.C."/>
            <person name="Ivanov N.V."/>
        </authorList>
    </citation>
    <scope>NUCLEOTIDE SEQUENCE [LARGE SCALE GENOMIC DNA]</scope>
</reference>
<dbReference type="OMA" id="WFGNTNT"/>
<protein>
    <submittedName>
        <fullName evidence="3">F-box protein CPR1-like</fullName>
    </submittedName>
    <submittedName>
        <fullName evidence="3">F-box protein CPR30-like</fullName>
    </submittedName>
</protein>
<reference evidence="3" key="2">
    <citation type="submission" date="2025-08" db="UniProtKB">
        <authorList>
            <consortium name="RefSeq"/>
        </authorList>
    </citation>
    <scope>IDENTIFICATION</scope>
    <source>
        <tissue evidence="3">Leaf</tissue>
    </source>
</reference>
<dbReference type="STRING" id="4097.A0A1S4ACI3"/>
<evidence type="ECO:0000259" key="1">
    <source>
        <dbReference type="SMART" id="SM00256"/>
    </source>
</evidence>
<dbReference type="GeneID" id="107796047"/>
<dbReference type="InterPro" id="IPR006527">
    <property type="entry name" value="F-box-assoc_dom_typ1"/>
</dbReference>
<dbReference type="Pfam" id="PF07734">
    <property type="entry name" value="FBA_1"/>
    <property type="match status" value="1"/>
</dbReference>